<evidence type="ECO:0000313" key="2">
    <source>
        <dbReference type="EMBL" id="KIL60752.1"/>
    </source>
</evidence>
<dbReference type="Proteomes" id="UP000054549">
    <property type="component" value="Unassembled WGS sequence"/>
</dbReference>
<protein>
    <submittedName>
        <fullName evidence="2">Uncharacterized protein</fullName>
    </submittedName>
</protein>
<evidence type="ECO:0000313" key="3">
    <source>
        <dbReference type="Proteomes" id="UP000054549"/>
    </source>
</evidence>
<reference evidence="2 3" key="1">
    <citation type="submission" date="2014-04" db="EMBL/GenBank/DDBJ databases">
        <title>Evolutionary Origins and Diversification of the Mycorrhizal Mutualists.</title>
        <authorList>
            <consortium name="DOE Joint Genome Institute"/>
            <consortium name="Mycorrhizal Genomics Consortium"/>
            <person name="Kohler A."/>
            <person name="Kuo A."/>
            <person name="Nagy L.G."/>
            <person name="Floudas D."/>
            <person name="Copeland A."/>
            <person name="Barry K.W."/>
            <person name="Cichocki N."/>
            <person name="Veneault-Fourrey C."/>
            <person name="LaButti K."/>
            <person name="Lindquist E.A."/>
            <person name="Lipzen A."/>
            <person name="Lundell T."/>
            <person name="Morin E."/>
            <person name="Murat C."/>
            <person name="Riley R."/>
            <person name="Ohm R."/>
            <person name="Sun H."/>
            <person name="Tunlid A."/>
            <person name="Henrissat B."/>
            <person name="Grigoriev I.V."/>
            <person name="Hibbett D.S."/>
            <person name="Martin F."/>
        </authorList>
    </citation>
    <scope>NUCLEOTIDE SEQUENCE [LARGE SCALE GENOMIC DNA]</scope>
    <source>
        <strain evidence="2 3">Koide BX008</strain>
    </source>
</reference>
<dbReference type="AlphaFoldDB" id="A0A0C2WGZ9"/>
<feature type="region of interest" description="Disordered" evidence="1">
    <location>
        <begin position="1"/>
        <end position="23"/>
    </location>
</feature>
<gene>
    <name evidence="2" type="ORF">M378DRAFT_167726</name>
</gene>
<sequence length="99" mass="11076">MEVNPSRSCRNAEFSKGGGGGVQAQHLKLPQEATVVVERTPTPLPGLHSTKDLLAELRPTCLRCAWRHRKEWNRDELLRGLSKLVEEFAGEVLALDDEE</sequence>
<dbReference type="EMBL" id="KN818293">
    <property type="protein sequence ID" value="KIL60752.1"/>
    <property type="molecule type" value="Genomic_DNA"/>
</dbReference>
<organism evidence="2 3">
    <name type="scientific">Amanita muscaria (strain Koide BX008)</name>
    <dbReference type="NCBI Taxonomy" id="946122"/>
    <lineage>
        <taxon>Eukaryota</taxon>
        <taxon>Fungi</taxon>
        <taxon>Dikarya</taxon>
        <taxon>Basidiomycota</taxon>
        <taxon>Agaricomycotina</taxon>
        <taxon>Agaricomycetes</taxon>
        <taxon>Agaricomycetidae</taxon>
        <taxon>Agaricales</taxon>
        <taxon>Pluteineae</taxon>
        <taxon>Amanitaceae</taxon>
        <taxon>Amanita</taxon>
    </lineage>
</organism>
<dbReference type="InParanoid" id="A0A0C2WGZ9"/>
<dbReference type="HOGENOM" id="CLU_2319819_0_0_1"/>
<keyword evidence="3" id="KW-1185">Reference proteome</keyword>
<name>A0A0C2WGZ9_AMAMK</name>
<accession>A0A0C2WGZ9</accession>
<dbReference type="OrthoDB" id="2691032at2759"/>
<evidence type="ECO:0000256" key="1">
    <source>
        <dbReference type="SAM" id="MobiDB-lite"/>
    </source>
</evidence>
<proteinExistence type="predicted"/>